<proteinExistence type="predicted"/>
<dbReference type="AlphaFoldDB" id="A0A9D8PVI8"/>
<name>A0A9D8PVI8_9GAMM</name>
<organism evidence="1 2">
    <name type="scientific">Stenotrophomonas nitritireducens</name>
    <dbReference type="NCBI Taxonomy" id="83617"/>
    <lineage>
        <taxon>Bacteria</taxon>
        <taxon>Pseudomonadati</taxon>
        <taxon>Pseudomonadota</taxon>
        <taxon>Gammaproteobacteria</taxon>
        <taxon>Lysobacterales</taxon>
        <taxon>Lysobacteraceae</taxon>
        <taxon>Stenotrophomonas</taxon>
    </lineage>
</organism>
<dbReference type="EMBL" id="JAFKMG010000374">
    <property type="protein sequence ID" value="MBN8798493.1"/>
    <property type="molecule type" value="Genomic_DNA"/>
</dbReference>
<evidence type="ECO:0000313" key="2">
    <source>
        <dbReference type="Proteomes" id="UP000664815"/>
    </source>
</evidence>
<gene>
    <name evidence="1" type="ORF">J0H45_03900</name>
</gene>
<accession>A0A9D8PVI8</accession>
<dbReference type="Proteomes" id="UP000664815">
    <property type="component" value="Unassembled WGS sequence"/>
</dbReference>
<feature type="non-terminal residue" evidence="1">
    <location>
        <position position="1"/>
    </location>
</feature>
<reference evidence="1" key="1">
    <citation type="submission" date="2021-02" db="EMBL/GenBank/DDBJ databases">
        <title>Thiocyanate and organic carbon inputs drive convergent selection for specific autotrophic Afipia and Thiobacillus strains within complex microbiomes.</title>
        <authorList>
            <person name="Huddy R.J."/>
            <person name="Sachdeva R."/>
            <person name="Kadzinga F."/>
            <person name="Kantor R.S."/>
            <person name="Harrison S.T.L."/>
            <person name="Banfield J.F."/>
        </authorList>
    </citation>
    <scope>NUCLEOTIDE SEQUENCE</scope>
    <source>
        <strain evidence="1">SCN18_10_11_15_R1_P_69_7</strain>
    </source>
</reference>
<protein>
    <submittedName>
        <fullName evidence="1">Uncharacterized protein</fullName>
    </submittedName>
</protein>
<comment type="caution">
    <text evidence="1">The sequence shown here is derived from an EMBL/GenBank/DDBJ whole genome shotgun (WGS) entry which is preliminary data.</text>
</comment>
<evidence type="ECO:0000313" key="1">
    <source>
        <dbReference type="EMBL" id="MBN8798493.1"/>
    </source>
</evidence>
<sequence>AGMARTFQATAAAMAGGPAMETGLDEAGKAEIAAFMGTSAFQRFMDGFGDDNVLPEDIGQRLAESLQRECGIELDPGQIS</sequence>